<feature type="non-terminal residue" evidence="1">
    <location>
        <position position="1"/>
    </location>
</feature>
<proteinExistence type="predicted"/>
<dbReference type="InterPro" id="IPR011042">
    <property type="entry name" value="6-blade_b-propeller_TolB-like"/>
</dbReference>
<dbReference type="SUPFAM" id="SSF82171">
    <property type="entry name" value="DPP6 N-terminal domain-like"/>
    <property type="match status" value="1"/>
</dbReference>
<protein>
    <recommendedName>
        <fullName evidence="3">WD40 repeat domain-containing protein</fullName>
    </recommendedName>
</protein>
<keyword evidence="2" id="KW-1185">Reference proteome</keyword>
<evidence type="ECO:0008006" key="3">
    <source>
        <dbReference type="Google" id="ProtNLM"/>
    </source>
</evidence>
<organism evidence="1 2">
    <name type="scientific">Nonomuraea corallina</name>
    <dbReference type="NCBI Taxonomy" id="2989783"/>
    <lineage>
        <taxon>Bacteria</taxon>
        <taxon>Bacillati</taxon>
        <taxon>Actinomycetota</taxon>
        <taxon>Actinomycetes</taxon>
        <taxon>Streptosporangiales</taxon>
        <taxon>Streptosporangiaceae</taxon>
        <taxon>Nonomuraea</taxon>
    </lineage>
</organism>
<dbReference type="Proteomes" id="UP001144036">
    <property type="component" value="Unassembled WGS sequence"/>
</dbReference>
<gene>
    <name evidence="1" type="ORF">OUY22_02145</name>
</gene>
<dbReference type="EMBL" id="JAPNNL010000004">
    <property type="protein sequence ID" value="MDA0632202.1"/>
    <property type="molecule type" value="Genomic_DNA"/>
</dbReference>
<evidence type="ECO:0000313" key="1">
    <source>
        <dbReference type="EMBL" id="MDA0632202.1"/>
    </source>
</evidence>
<dbReference type="InterPro" id="IPR011659">
    <property type="entry name" value="WD40"/>
</dbReference>
<evidence type="ECO:0000313" key="2">
    <source>
        <dbReference type="Proteomes" id="UP001144036"/>
    </source>
</evidence>
<name>A0ABT4S4R1_9ACTN</name>
<dbReference type="Pfam" id="PF07676">
    <property type="entry name" value="PD40"/>
    <property type="match status" value="3"/>
</dbReference>
<dbReference type="Gene3D" id="2.120.10.30">
    <property type="entry name" value="TolB, C-terminal domain"/>
    <property type="match status" value="1"/>
</dbReference>
<comment type="caution">
    <text evidence="1">The sequence shown here is derived from an EMBL/GenBank/DDBJ whole genome shotgun (WGS) entry which is preliminary data.</text>
</comment>
<dbReference type="RefSeq" id="WP_408638094.1">
    <property type="nucleotide sequence ID" value="NZ_JAPNNL010000004.1"/>
</dbReference>
<sequence>GAAVYVHYDGAYRIDRHHPPSGWKALARLKDSVQFAVSPDGRKVAYVSGSALRVRADGKVRTVARGVPGDVPCLTPAWSPDSRRVAYVDGSRVRVVGADGRGDRVVGRTGGPCHLTWSPDGRYLAGYAGTTRGVHRLDLTTGKSVKVKGVGLANHVQSLSPGGRYVVVHALRPDDPGGDGSWPVWFTPTVVDTVTGRRVPIPVRGARVIGAFYLADGRLVARLHGRTANRWAVLDAKGRVSQWLTEPASARRRSLLQVL</sequence>
<reference evidence="1" key="1">
    <citation type="submission" date="2022-11" db="EMBL/GenBank/DDBJ databases">
        <title>Nonomuraea corallina sp. nov., a new species of the genus Nonomuraea isolated from sea side sediment in Thai sea.</title>
        <authorList>
            <person name="Ngamcharungchit C."/>
            <person name="Matsumoto A."/>
            <person name="Suriyachadkun C."/>
            <person name="Panbangred W."/>
            <person name="Inahashi Y."/>
            <person name="Intra B."/>
        </authorList>
    </citation>
    <scope>NUCLEOTIDE SEQUENCE</scope>
    <source>
        <strain evidence="1">MCN248</strain>
    </source>
</reference>
<accession>A0ABT4S4R1</accession>